<gene>
    <name evidence="1" type="ORF">S12H4_45413</name>
</gene>
<accession>X1VL86</accession>
<dbReference type="InterPro" id="IPR013324">
    <property type="entry name" value="RNA_pol_sigma_r3/r4-like"/>
</dbReference>
<evidence type="ECO:0008006" key="2">
    <source>
        <dbReference type="Google" id="ProtNLM"/>
    </source>
</evidence>
<reference evidence="1" key="1">
    <citation type="journal article" date="2014" name="Front. Microbiol.">
        <title>High frequency of phylogenetically diverse reductive dehalogenase-homologous genes in deep subseafloor sedimentary metagenomes.</title>
        <authorList>
            <person name="Kawai M."/>
            <person name="Futagami T."/>
            <person name="Toyoda A."/>
            <person name="Takaki Y."/>
            <person name="Nishi S."/>
            <person name="Hori S."/>
            <person name="Arai W."/>
            <person name="Tsubouchi T."/>
            <person name="Morono Y."/>
            <person name="Uchiyama I."/>
            <person name="Ito T."/>
            <person name="Fujiyama A."/>
            <person name="Inagaki F."/>
            <person name="Takami H."/>
        </authorList>
    </citation>
    <scope>NUCLEOTIDE SEQUENCE</scope>
    <source>
        <strain evidence="1">Expedition CK06-06</strain>
    </source>
</reference>
<feature type="non-terminal residue" evidence="1">
    <location>
        <position position="1"/>
    </location>
</feature>
<protein>
    <recommendedName>
        <fullName evidence="2">RNA polymerase sigma factor 70 region 4 type 2 domain-containing protein</fullName>
    </recommendedName>
</protein>
<dbReference type="SUPFAM" id="SSF88659">
    <property type="entry name" value="Sigma3 and sigma4 domains of RNA polymerase sigma factors"/>
    <property type="match status" value="1"/>
</dbReference>
<sequence length="115" mass="13755">ARVLMNQYVRSNSAFKTKYYTKLRTENFDVKNFQYFDGIEELIEFENKLKFIKDKMNGLHEYDKLLFEIYFSSGKSIRKLAKDTGISTTSIYTTLKNVKNYLKDEVKSEYKELEQ</sequence>
<comment type="caution">
    <text evidence="1">The sequence shown here is derived from an EMBL/GenBank/DDBJ whole genome shotgun (WGS) entry which is preliminary data.</text>
</comment>
<organism evidence="1">
    <name type="scientific">marine sediment metagenome</name>
    <dbReference type="NCBI Taxonomy" id="412755"/>
    <lineage>
        <taxon>unclassified sequences</taxon>
        <taxon>metagenomes</taxon>
        <taxon>ecological metagenomes</taxon>
    </lineage>
</organism>
<proteinExistence type="predicted"/>
<dbReference type="EMBL" id="BARW01028078">
    <property type="protein sequence ID" value="GAJ08985.1"/>
    <property type="molecule type" value="Genomic_DNA"/>
</dbReference>
<dbReference type="AlphaFoldDB" id="X1VL86"/>
<evidence type="ECO:0000313" key="1">
    <source>
        <dbReference type="EMBL" id="GAJ08985.1"/>
    </source>
</evidence>
<name>X1VL86_9ZZZZ</name>